<dbReference type="Proteomes" id="UP000222366">
    <property type="component" value="Unassembled WGS sequence"/>
</dbReference>
<dbReference type="PROSITE" id="PS50977">
    <property type="entry name" value="HTH_TETR_2"/>
    <property type="match status" value="1"/>
</dbReference>
<gene>
    <name evidence="4" type="primary">rcdA</name>
    <name evidence="4" type="ORF">Xsto_00218</name>
</gene>
<evidence type="ECO:0000256" key="1">
    <source>
        <dbReference type="ARBA" id="ARBA00023125"/>
    </source>
</evidence>
<dbReference type="SUPFAM" id="SSF46689">
    <property type="entry name" value="Homeodomain-like"/>
    <property type="match status" value="1"/>
</dbReference>
<dbReference type="RefSeq" id="WP_099123844.1">
    <property type="nucleotide sequence ID" value="NZ_CAWNRH010000093.1"/>
</dbReference>
<comment type="caution">
    <text evidence="4">The sequence shown here is derived from an EMBL/GenBank/DDBJ whole genome shotgun (WGS) entry which is preliminary data.</text>
</comment>
<organism evidence="4 5">
    <name type="scientific">Xenorhabdus stockiae</name>
    <dbReference type="NCBI Taxonomy" id="351614"/>
    <lineage>
        <taxon>Bacteria</taxon>
        <taxon>Pseudomonadati</taxon>
        <taxon>Pseudomonadota</taxon>
        <taxon>Gammaproteobacteria</taxon>
        <taxon>Enterobacterales</taxon>
        <taxon>Morganellaceae</taxon>
        <taxon>Xenorhabdus</taxon>
    </lineage>
</organism>
<dbReference type="GO" id="GO:0003677">
    <property type="term" value="F:DNA binding"/>
    <property type="evidence" value="ECO:0007669"/>
    <property type="project" value="UniProtKB-UniRule"/>
</dbReference>
<dbReference type="InterPro" id="IPR041583">
    <property type="entry name" value="TetR_C_31"/>
</dbReference>
<dbReference type="InterPro" id="IPR001647">
    <property type="entry name" value="HTH_TetR"/>
</dbReference>
<dbReference type="Gene3D" id="1.10.357.10">
    <property type="entry name" value="Tetracycline Repressor, domain 2"/>
    <property type="match status" value="1"/>
</dbReference>
<dbReference type="InterPro" id="IPR009057">
    <property type="entry name" value="Homeodomain-like_sf"/>
</dbReference>
<name>A0A2D0KWH3_9GAMM</name>
<proteinExistence type="predicted"/>
<evidence type="ECO:0000313" key="5">
    <source>
        <dbReference type="Proteomes" id="UP000222366"/>
    </source>
</evidence>
<evidence type="ECO:0000259" key="3">
    <source>
        <dbReference type="PROSITE" id="PS50977"/>
    </source>
</evidence>
<protein>
    <submittedName>
        <fullName evidence="4">HTH-type transcriptional regulator RcdA</fullName>
    </submittedName>
</protein>
<reference evidence="4 5" key="1">
    <citation type="journal article" date="2017" name="Nat. Microbiol.">
        <title>Natural product diversity associated with the nematode symbionts Photorhabdus and Xenorhabdus.</title>
        <authorList>
            <person name="Tobias N.J."/>
            <person name="Wolff H."/>
            <person name="Djahanschiri B."/>
            <person name="Grundmann F."/>
            <person name="Kronenwerth M."/>
            <person name="Shi Y.M."/>
            <person name="Simonyi S."/>
            <person name="Grun P."/>
            <person name="Shapiro-Ilan D."/>
            <person name="Pidot S.J."/>
            <person name="Stinear T.P."/>
            <person name="Ebersberger I."/>
            <person name="Bode H.B."/>
        </authorList>
    </citation>
    <scope>NUCLEOTIDE SEQUENCE [LARGE SCALE GENOMIC DNA]</scope>
    <source>
        <strain evidence="4 5">DSM 17904</strain>
    </source>
</reference>
<dbReference type="Pfam" id="PF17940">
    <property type="entry name" value="TetR_C_31"/>
    <property type="match status" value="1"/>
</dbReference>
<keyword evidence="1 2" id="KW-0238">DNA-binding</keyword>
<sequence>MYEELSPKGKAKYNQILDAVQVVICRDGIYECNHRAVASEAGVPLGTTTYYFKTLDDMLSAALEKYFNNFIELSHNWFQESLFEDPAENLTEFISWTFADYSRLKSEYELYVAAISRPSLRPLAVNWMQATKDIISQYITNDESKAKALTAVLDAFFLQSLLTGDSNFSKKEYIRPFISKILSD</sequence>
<evidence type="ECO:0000313" key="4">
    <source>
        <dbReference type="EMBL" id="PHM67655.1"/>
    </source>
</evidence>
<dbReference type="EMBL" id="NJAJ01000002">
    <property type="protein sequence ID" value="PHM67655.1"/>
    <property type="molecule type" value="Genomic_DNA"/>
</dbReference>
<keyword evidence="5" id="KW-1185">Reference proteome</keyword>
<feature type="domain" description="HTH tetR-type" evidence="3">
    <location>
        <begin position="10"/>
        <end position="70"/>
    </location>
</feature>
<accession>A0A2D0KWH3</accession>
<dbReference type="AlphaFoldDB" id="A0A2D0KWH3"/>
<evidence type="ECO:0000256" key="2">
    <source>
        <dbReference type="PROSITE-ProRule" id="PRU00335"/>
    </source>
</evidence>
<feature type="DNA-binding region" description="H-T-H motif" evidence="2">
    <location>
        <begin position="33"/>
        <end position="52"/>
    </location>
</feature>